<name>A0A6P6UHB0_COFAR</name>
<feature type="compositionally biased region" description="Basic and acidic residues" evidence="1">
    <location>
        <begin position="301"/>
        <end position="310"/>
    </location>
</feature>
<dbReference type="Pfam" id="PF25015">
    <property type="entry name" value="RBD_AKAP-17A"/>
    <property type="match status" value="1"/>
</dbReference>
<dbReference type="AlphaFoldDB" id="A0A6P6UHB0"/>
<organism evidence="2 3">
    <name type="scientific">Coffea arabica</name>
    <name type="common">Arabian coffee</name>
    <dbReference type="NCBI Taxonomy" id="13443"/>
    <lineage>
        <taxon>Eukaryota</taxon>
        <taxon>Viridiplantae</taxon>
        <taxon>Streptophyta</taxon>
        <taxon>Embryophyta</taxon>
        <taxon>Tracheophyta</taxon>
        <taxon>Spermatophyta</taxon>
        <taxon>Magnoliopsida</taxon>
        <taxon>eudicotyledons</taxon>
        <taxon>Gunneridae</taxon>
        <taxon>Pentapetalae</taxon>
        <taxon>asterids</taxon>
        <taxon>lamiids</taxon>
        <taxon>Gentianales</taxon>
        <taxon>Rubiaceae</taxon>
        <taxon>Ixoroideae</taxon>
        <taxon>Gardenieae complex</taxon>
        <taxon>Bertiereae - Coffeeae clade</taxon>
        <taxon>Coffeeae</taxon>
        <taxon>Coffea</taxon>
    </lineage>
</organism>
<feature type="region of interest" description="Disordered" evidence="1">
    <location>
        <begin position="300"/>
        <end position="345"/>
    </location>
</feature>
<reference evidence="2" key="1">
    <citation type="journal article" date="2025" name="Foods">
        <title>Unveiling the Microbial Signatures of Arabica Coffee Cherries: Insights into Ripeness Specific Diversity, Functional Traits, and Implications for Quality and Safety.</title>
        <authorList>
            <consortium name="RefSeq"/>
            <person name="Tenea G.N."/>
            <person name="Cifuentes V."/>
            <person name="Reyes P."/>
            <person name="Cevallos-Vallejos M."/>
        </authorList>
    </citation>
    <scope>NUCLEOTIDE SEQUENCE [LARGE SCALE GENOMIC DNA]</scope>
</reference>
<accession>A0A6P6UHB0</accession>
<evidence type="ECO:0000256" key="1">
    <source>
        <dbReference type="SAM" id="MobiDB-lite"/>
    </source>
</evidence>
<dbReference type="OrthoDB" id="1918237at2759"/>
<dbReference type="InterPro" id="IPR056852">
    <property type="entry name" value="AK17A/B"/>
</dbReference>
<dbReference type="GeneID" id="113710946"/>
<protein>
    <recommendedName>
        <fullName evidence="4">A-kinase anchor protein 17A-like</fullName>
    </recommendedName>
</protein>
<evidence type="ECO:0000313" key="3">
    <source>
        <dbReference type="RefSeq" id="XP_027089833.1"/>
    </source>
</evidence>
<dbReference type="PANTHER" id="PTHR12484">
    <property type="entry name" value="B-LYMPHOCYTE ANTIGEN-RELATED"/>
    <property type="match status" value="1"/>
</dbReference>
<keyword evidence="2" id="KW-1185">Reference proteome</keyword>
<reference evidence="3" key="2">
    <citation type="submission" date="2025-08" db="UniProtKB">
        <authorList>
            <consortium name="RefSeq"/>
        </authorList>
    </citation>
    <scope>IDENTIFICATION</scope>
    <source>
        <tissue evidence="3">Leaves</tissue>
    </source>
</reference>
<sequence>MSSGPALDSLGPLDSLHLESGLSLVPRIKLLLTVFRSDKSVSPIDDWKVKRSIIDYLKNSHSITIPEDNDDLQIRKFKDLKKRKREDPVARGSLVIRELGFLWKTLGVKKEEENERNEELEKKYAEWRRGLVEKMDGMELNLEGTKFKLSVALPASDDFEAMRKDWEEMVAFGTRGYSRSSRQQPDTIILRGVPSRWFAEPRVSSKPSMLVTHSIISAFGQIRNLDVAEDNGYGGDADEDGPEIVPGLQCKIVVRFEKYKDFYSALKFLCGRSFQKQGSRLRADYEVTWDKDGFFRNSRTQTEERSRWEPARGTGLGNYRGEAPRRNYHGTRFSPDEARPKRFRE</sequence>
<evidence type="ECO:0008006" key="4">
    <source>
        <dbReference type="Google" id="ProtNLM"/>
    </source>
</evidence>
<gene>
    <name evidence="3" type="primary">LOC113710946</name>
</gene>
<dbReference type="RefSeq" id="XP_027089833.1">
    <property type="nucleotide sequence ID" value="XM_027234032.2"/>
</dbReference>
<evidence type="ECO:0000313" key="2">
    <source>
        <dbReference type="Proteomes" id="UP001652660"/>
    </source>
</evidence>
<dbReference type="Proteomes" id="UP001652660">
    <property type="component" value="Chromosome 10e"/>
</dbReference>
<feature type="compositionally biased region" description="Basic and acidic residues" evidence="1">
    <location>
        <begin position="334"/>
        <end position="345"/>
    </location>
</feature>
<dbReference type="PANTHER" id="PTHR12484:SF4">
    <property type="entry name" value="A-KINASE ANCHOR PROTEIN 17A"/>
    <property type="match status" value="1"/>
</dbReference>
<proteinExistence type="predicted"/>